<evidence type="ECO:0000256" key="1">
    <source>
        <dbReference type="ARBA" id="ARBA00005594"/>
    </source>
</evidence>
<dbReference type="Gene3D" id="3.40.50.620">
    <property type="entry name" value="HUPs"/>
    <property type="match status" value="1"/>
</dbReference>
<keyword evidence="11" id="KW-1185">Reference proteome</keyword>
<dbReference type="GO" id="GO:0004825">
    <property type="term" value="F:methionine-tRNA ligase activity"/>
    <property type="evidence" value="ECO:0007669"/>
    <property type="project" value="InterPro"/>
</dbReference>
<dbReference type="InterPro" id="IPR023458">
    <property type="entry name" value="Met-tRNA_ligase_1"/>
</dbReference>
<accession>A0A9N9DLX9</accession>
<sequence>FIKVTTKVENWIEKTSVDGKWPANSKNITQSWLKEGLKPQYLNYENKKFSKSRNIWVFGGDAKDNGIPFVWRYYLISSRPETSGSIFTWKEFIIRNNTEFTIPSFSYDSESEQTLIENINNLLTNYIEALENIKLRAGLEIAMDISRQSNGYLQESKPDNTLFANSLEKCASVIGVSINLIYLLSAVFSQYMPSVTESILRQLNAPLRNIPDTFTMDIEAGHQIGKAEFLSRGLMKKWQKNLTTNNVIATEVPKAD</sequence>
<keyword evidence="5 7" id="KW-0648">Protein biosynthesis</keyword>
<keyword evidence="2 7" id="KW-0436">Ligase</keyword>
<dbReference type="GO" id="GO:0005829">
    <property type="term" value="C:cytosol"/>
    <property type="evidence" value="ECO:0007669"/>
    <property type="project" value="TreeGrafter"/>
</dbReference>
<evidence type="ECO:0000256" key="3">
    <source>
        <dbReference type="ARBA" id="ARBA00022741"/>
    </source>
</evidence>
<reference evidence="10" key="1">
    <citation type="submission" date="2021-06" db="EMBL/GenBank/DDBJ databases">
        <authorList>
            <person name="Kallberg Y."/>
            <person name="Tangrot J."/>
            <person name="Rosling A."/>
        </authorList>
    </citation>
    <scope>NUCLEOTIDE SEQUENCE</scope>
    <source>
        <strain evidence="10">FL966</strain>
    </source>
</reference>
<evidence type="ECO:0000259" key="9">
    <source>
        <dbReference type="Pfam" id="PF19303"/>
    </source>
</evidence>
<proteinExistence type="inferred from homology"/>
<keyword evidence="4 7" id="KW-0067">ATP-binding</keyword>
<dbReference type="Pfam" id="PF09334">
    <property type="entry name" value="tRNA-synt_1g"/>
    <property type="match status" value="1"/>
</dbReference>
<comment type="caution">
    <text evidence="10">The sequence shown here is derived from an EMBL/GenBank/DDBJ whole genome shotgun (WGS) entry which is preliminary data.</text>
</comment>
<name>A0A9N9DLX9_9GLOM</name>
<evidence type="ECO:0000256" key="5">
    <source>
        <dbReference type="ARBA" id="ARBA00022917"/>
    </source>
</evidence>
<evidence type="ECO:0000256" key="6">
    <source>
        <dbReference type="ARBA" id="ARBA00023146"/>
    </source>
</evidence>
<dbReference type="SUPFAM" id="SSF52374">
    <property type="entry name" value="Nucleotidylyl transferase"/>
    <property type="match status" value="1"/>
</dbReference>
<dbReference type="EMBL" id="CAJVQA010006634">
    <property type="protein sequence ID" value="CAG8643933.1"/>
    <property type="molecule type" value="Genomic_DNA"/>
</dbReference>
<feature type="domain" description="Methionyl-tRNA synthetase anticodon-binding" evidence="9">
    <location>
        <begin position="103"/>
        <end position="227"/>
    </location>
</feature>
<dbReference type="AlphaFoldDB" id="A0A9N9DLX9"/>
<dbReference type="InterPro" id="IPR009080">
    <property type="entry name" value="tRNAsynth_Ia_anticodon-bd"/>
</dbReference>
<evidence type="ECO:0000259" key="8">
    <source>
        <dbReference type="Pfam" id="PF09334"/>
    </source>
</evidence>
<gene>
    <name evidence="10" type="ORF">CPELLU_LOCUS8992</name>
</gene>
<feature type="domain" description="Methionyl/Leucyl tRNA synthetase" evidence="8">
    <location>
        <begin position="40"/>
        <end position="100"/>
    </location>
</feature>
<dbReference type="GO" id="GO:0017101">
    <property type="term" value="C:aminoacyl-tRNA synthetase multienzyme complex"/>
    <property type="evidence" value="ECO:0007669"/>
    <property type="project" value="TreeGrafter"/>
</dbReference>
<comment type="similarity">
    <text evidence="1 7">Belongs to the class-I aminoacyl-tRNA synthetase family.</text>
</comment>
<dbReference type="SUPFAM" id="SSF47323">
    <property type="entry name" value="Anticodon-binding domain of a subclass of class I aminoacyl-tRNA synthetases"/>
    <property type="match status" value="1"/>
</dbReference>
<dbReference type="GO" id="GO:0005524">
    <property type="term" value="F:ATP binding"/>
    <property type="evidence" value="ECO:0007669"/>
    <property type="project" value="UniProtKB-KW"/>
</dbReference>
<protein>
    <submittedName>
        <fullName evidence="10">19263_t:CDS:1</fullName>
    </submittedName>
</protein>
<dbReference type="Proteomes" id="UP000789759">
    <property type="component" value="Unassembled WGS sequence"/>
</dbReference>
<keyword evidence="3 7" id="KW-0547">Nucleotide-binding</keyword>
<evidence type="ECO:0000256" key="4">
    <source>
        <dbReference type="ARBA" id="ARBA00022840"/>
    </source>
</evidence>
<organism evidence="10 11">
    <name type="scientific">Cetraspora pellucida</name>
    <dbReference type="NCBI Taxonomy" id="1433469"/>
    <lineage>
        <taxon>Eukaryota</taxon>
        <taxon>Fungi</taxon>
        <taxon>Fungi incertae sedis</taxon>
        <taxon>Mucoromycota</taxon>
        <taxon>Glomeromycotina</taxon>
        <taxon>Glomeromycetes</taxon>
        <taxon>Diversisporales</taxon>
        <taxon>Gigasporaceae</taxon>
        <taxon>Cetraspora</taxon>
    </lineage>
</organism>
<dbReference type="PANTHER" id="PTHR45765:SF1">
    <property type="entry name" value="METHIONINE--TRNA LIGASE, CYTOPLASMIC"/>
    <property type="match status" value="1"/>
</dbReference>
<dbReference type="InterPro" id="IPR041872">
    <property type="entry name" value="Anticodon_Met"/>
</dbReference>
<dbReference type="InterPro" id="IPR015413">
    <property type="entry name" value="Methionyl/Leucyl_tRNA_Synth"/>
</dbReference>
<dbReference type="Gene3D" id="1.10.730.10">
    <property type="entry name" value="Isoleucyl-tRNA Synthetase, Domain 1"/>
    <property type="match status" value="1"/>
</dbReference>
<evidence type="ECO:0000313" key="10">
    <source>
        <dbReference type="EMBL" id="CAG8643933.1"/>
    </source>
</evidence>
<dbReference type="PANTHER" id="PTHR45765">
    <property type="entry name" value="METHIONINE--TRNA LIGASE"/>
    <property type="match status" value="1"/>
</dbReference>
<dbReference type="OrthoDB" id="5844513at2759"/>
<dbReference type="GO" id="GO:0006431">
    <property type="term" value="P:methionyl-tRNA aminoacylation"/>
    <property type="evidence" value="ECO:0007669"/>
    <property type="project" value="TreeGrafter"/>
</dbReference>
<dbReference type="Pfam" id="PF19303">
    <property type="entry name" value="Anticodon_3"/>
    <property type="match status" value="1"/>
</dbReference>
<evidence type="ECO:0000256" key="2">
    <source>
        <dbReference type="ARBA" id="ARBA00022598"/>
    </source>
</evidence>
<evidence type="ECO:0000256" key="7">
    <source>
        <dbReference type="RuleBase" id="RU363039"/>
    </source>
</evidence>
<keyword evidence="6 7" id="KW-0030">Aminoacyl-tRNA synthetase</keyword>
<feature type="non-terminal residue" evidence="10">
    <location>
        <position position="1"/>
    </location>
</feature>
<dbReference type="InterPro" id="IPR014729">
    <property type="entry name" value="Rossmann-like_a/b/a_fold"/>
</dbReference>
<evidence type="ECO:0000313" key="11">
    <source>
        <dbReference type="Proteomes" id="UP000789759"/>
    </source>
</evidence>